<dbReference type="GO" id="GO:0005634">
    <property type="term" value="C:nucleus"/>
    <property type="evidence" value="ECO:0007669"/>
    <property type="project" value="TreeGrafter"/>
</dbReference>
<dbReference type="EMBL" id="JAVEPI010000001">
    <property type="protein sequence ID" value="KAK1445023.1"/>
    <property type="molecule type" value="Genomic_DNA"/>
</dbReference>
<feature type="domain" description="CSN8/PSMD8/EIF3K" evidence="2">
    <location>
        <begin position="105"/>
        <end position="218"/>
    </location>
</feature>
<dbReference type="Gene3D" id="1.25.40.990">
    <property type="match status" value="1"/>
</dbReference>
<proteinExistence type="predicted"/>
<dbReference type="Proteomes" id="UP001230268">
    <property type="component" value="Unassembled WGS sequence"/>
</dbReference>
<dbReference type="PANTHER" id="PTHR12387">
    <property type="entry name" value="26S PROTEASOME NON-ATPASE REGULATORY SUBUNIT 8"/>
    <property type="match status" value="1"/>
</dbReference>
<evidence type="ECO:0000313" key="4">
    <source>
        <dbReference type="Proteomes" id="UP001230268"/>
    </source>
</evidence>
<dbReference type="Pfam" id="PF10075">
    <property type="entry name" value="CSN8_PSD8_EIF3K"/>
    <property type="match status" value="1"/>
</dbReference>
<keyword evidence="1 3" id="KW-0647">Proteasome</keyword>
<dbReference type="GO" id="GO:0008541">
    <property type="term" value="C:proteasome regulatory particle, lid subcomplex"/>
    <property type="evidence" value="ECO:0007669"/>
    <property type="project" value="TreeGrafter"/>
</dbReference>
<dbReference type="InterPro" id="IPR033464">
    <property type="entry name" value="CSN8_PSD8_EIF3K"/>
</dbReference>
<name>A0AAD8PGU9_BABGI</name>
<reference evidence="3" key="1">
    <citation type="submission" date="2023-08" db="EMBL/GenBank/DDBJ databases">
        <title>Draft sequence of the Babesia gibsoni genome.</title>
        <authorList>
            <person name="Yamagishi J.Y."/>
            <person name="Xuan X.X."/>
        </authorList>
    </citation>
    <scope>NUCLEOTIDE SEQUENCE</scope>
    <source>
        <strain evidence="3">Azabu</strain>
    </source>
</reference>
<accession>A0AAD8PGU9</accession>
<dbReference type="InterPro" id="IPR006746">
    <property type="entry name" value="26S_Psome_Rpn12"/>
</dbReference>
<gene>
    <name evidence="3" type="ORF">BgAZ_109290</name>
</gene>
<comment type="caution">
    <text evidence="3">The sequence shown here is derived from an EMBL/GenBank/DDBJ whole genome shotgun (WGS) entry which is preliminary data.</text>
</comment>
<keyword evidence="4" id="KW-1185">Reference proteome</keyword>
<dbReference type="PANTHER" id="PTHR12387:SF0">
    <property type="entry name" value="26S PROTEASOME NON-ATPASE REGULATORY SUBUNIT 8"/>
    <property type="match status" value="1"/>
</dbReference>
<evidence type="ECO:0000313" key="3">
    <source>
        <dbReference type="EMBL" id="KAK1445023.1"/>
    </source>
</evidence>
<evidence type="ECO:0000256" key="1">
    <source>
        <dbReference type="ARBA" id="ARBA00022942"/>
    </source>
</evidence>
<dbReference type="AlphaFoldDB" id="A0AAD8PGU9"/>
<sequence>MPIAEIEQKVTLLKETFQKAPGDADALARCVTLLAELKRLLAVHTLQNVVASEKFWLLSRDVYEIGILVSISSGDIESFEGFCAQIHPFYFDYTKVLKPSGCMDVIVGIRMLHLLTENRIGDFYMLLELLPQDIRQSHNVCHVIELEKAMMEGNLSRLIEVNKAAPCEYYKSLSYKLADTARSKIAASMEVAYASLSLDVATRMLKLSNVNETVAFLTYINQQKTVNDEPYVKWIVDGDRINFVSEEATRCGFSSKEMLVYSLKGIEELEKIV</sequence>
<dbReference type="GO" id="GO:0043161">
    <property type="term" value="P:proteasome-mediated ubiquitin-dependent protein catabolic process"/>
    <property type="evidence" value="ECO:0007669"/>
    <property type="project" value="TreeGrafter"/>
</dbReference>
<protein>
    <submittedName>
        <fullName evidence="3">26S proteasome non-ATPase regulatory subunit 8 like protein</fullName>
    </submittedName>
</protein>
<organism evidence="3 4">
    <name type="scientific">Babesia gibsoni</name>
    <dbReference type="NCBI Taxonomy" id="33632"/>
    <lineage>
        <taxon>Eukaryota</taxon>
        <taxon>Sar</taxon>
        <taxon>Alveolata</taxon>
        <taxon>Apicomplexa</taxon>
        <taxon>Aconoidasida</taxon>
        <taxon>Piroplasmida</taxon>
        <taxon>Babesiidae</taxon>
        <taxon>Babesia</taxon>
    </lineage>
</organism>
<evidence type="ECO:0000259" key="2">
    <source>
        <dbReference type="Pfam" id="PF10075"/>
    </source>
</evidence>
<dbReference type="GO" id="GO:0005829">
    <property type="term" value="C:cytosol"/>
    <property type="evidence" value="ECO:0007669"/>
    <property type="project" value="TreeGrafter"/>
</dbReference>